<comment type="caution">
    <text evidence="11">The sequence shown here is derived from an EMBL/GenBank/DDBJ whole genome shotgun (WGS) entry which is preliminary data.</text>
</comment>
<dbReference type="SUPFAM" id="SSF56935">
    <property type="entry name" value="Porins"/>
    <property type="match status" value="1"/>
</dbReference>
<evidence type="ECO:0000256" key="6">
    <source>
        <dbReference type="ARBA" id="ARBA00023237"/>
    </source>
</evidence>
<dbReference type="Proteomes" id="UP000279860">
    <property type="component" value="Unassembled WGS sequence"/>
</dbReference>
<evidence type="ECO:0000313" key="12">
    <source>
        <dbReference type="Proteomes" id="UP000279860"/>
    </source>
</evidence>
<evidence type="ECO:0000256" key="1">
    <source>
        <dbReference type="ARBA" id="ARBA00004571"/>
    </source>
</evidence>
<dbReference type="InterPro" id="IPR012910">
    <property type="entry name" value="Plug_dom"/>
</dbReference>
<dbReference type="InterPro" id="IPR039426">
    <property type="entry name" value="TonB-dep_rcpt-like"/>
</dbReference>
<feature type="region of interest" description="Disordered" evidence="8">
    <location>
        <begin position="510"/>
        <end position="535"/>
    </location>
</feature>
<reference evidence="11 12" key="1">
    <citation type="submission" date="2018-11" db="EMBL/GenBank/DDBJ databases">
        <title>Genomes From Bacteria Associated with the Canine Oral Cavity: a Test Case for Automated Genome-Based Taxonomic Assignment.</title>
        <authorList>
            <person name="Coil D.A."/>
            <person name="Jospin G."/>
            <person name="Darling A.E."/>
            <person name="Wallis C."/>
            <person name="Davis I.J."/>
            <person name="Harris S."/>
            <person name="Eisen J.A."/>
            <person name="Holcombe L.J."/>
            <person name="O'Flynn C."/>
        </authorList>
    </citation>
    <scope>NUCLEOTIDE SEQUENCE [LARGE SCALE GENOMIC DNA]</scope>
    <source>
        <strain evidence="11 12">OH1426_COT-023</strain>
    </source>
</reference>
<protein>
    <submittedName>
        <fullName evidence="11">TonB-dependent receptor</fullName>
    </submittedName>
</protein>
<dbReference type="Gene3D" id="2.40.170.20">
    <property type="entry name" value="TonB-dependent receptor, beta-barrel domain"/>
    <property type="match status" value="1"/>
</dbReference>
<dbReference type="NCBIfam" id="TIGR04057">
    <property type="entry name" value="SusC_RagA_signa"/>
    <property type="match status" value="1"/>
</dbReference>
<keyword evidence="6 7" id="KW-0998">Cell outer membrane</keyword>
<dbReference type="Gene3D" id="2.170.130.10">
    <property type="entry name" value="TonB-dependent receptor, plug domain"/>
    <property type="match status" value="1"/>
</dbReference>
<feature type="compositionally biased region" description="Basic and acidic residues" evidence="8">
    <location>
        <begin position="513"/>
        <end position="534"/>
    </location>
</feature>
<gene>
    <name evidence="11" type="ORF">EII41_13200</name>
</gene>
<dbReference type="Pfam" id="PF07715">
    <property type="entry name" value="Plug"/>
    <property type="match status" value="1"/>
</dbReference>
<keyword evidence="4 7" id="KW-0812">Transmembrane</keyword>
<evidence type="ECO:0000259" key="10">
    <source>
        <dbReference type="Pfam" id="PF07715"/>
    </source>
</evidence>
<evidence type="ECO:0000256" key="8">
    <source>
        <dbReference type="SAM" id="MobiDB-lite"/>
    </source>
</evidence>
<name>A0A3P1YIG9_TANFO</name>
<dbReference type="Gene3D" id="2.60.40.1120">
    <property type="entry name" value="Carboxypeptidase-like, regulatory domain"/>
    <property type="match status" value="1"/>
</dbReference>
<keyword evidence="11" id="KW-0675">Receptor</keyword>
<dbReference type="AlphaFoldDB" id="A0A3P1YIG9"/>
<dbReference type="SUPFAM" id="SSF49464">
    <property type="entry name" value="Carboxypeptidase regulatory domain-like"/>
    <property type="match status" value="1"/>
</dbReference>
<dbReference type="GO" id="GO:0009279">
    <property type="term" value="C:cell outer membrane"/>
    <property type="evidence" value="ECO:0007669"/>
    <property type="project" value="UniProtKB-SubCell"/>
</dbReference>
<keyword evidence="3 7" id="KW-1134">Transmembrane beta strand</keyword>
<evidence type="ECO:0000256" key="9">
    <source>
        <dbReference type="SAM" id="SignalP"/>
    </source>
</evidence>
<comment type="similarity">
    <text evidence="7">Belongs to the TonB-dependent receptor family.</text>
</comment>
<dbReference type="InterPro" id="IPR023996">
    <property type="entry name" value="TonB-dep_OMP_SusC/RagA"/>
</dbReference>
<evidence type="ECO:0000256" key="4">
    <source>
        <dbReference type="ARBA" id="ARBA00022692"/>
    </source>
</evidence>
<keyword evidence="2 7" id="KW-0813">Transport</keyword>
<keyword evidence="9" id="KW-0732">Signal</keyword>
<feature type="chain" id="PRO_5018205110" evidence="9">
    <location>
        <begin position="22"/>
        <end position="1055"/>
    </location>
</feature>
<dbReference type="InterPro" id="IPR008969">
    <property type="entry name" value="CarboxyPept-like_regulatory"/>
</dbReference>
<evidence type="ECO:0000256" key="7">
    <source>
        <dbReference type="PROSITE-ProRule" id="PRU01360"/>
    </source>
</evidence>
<feature type="signal peptide" evidence="9">
    <location>
        <begin position="1"/>
        <end position="21"/>
    </location>
</feature>
<evidence type="ECO:0000256" key="3">
    <source>
        <dbReference type="ARBA" id="ARBA00022452"/>
    </source>
</evidence>
<evidence type="ECO:0000256" key="2">
    <source>
        <dbReference type="ARBA" id="ARBA00022448"/>
    </source>
</evidence>
<proteinExistence type="inferred from homology"/>
<dbReference type="PROSITE" id="PS52016">
    <property type="entry name" value="TONB_DEPENDENT_REC_3"/>
    <property type="match status" value="1"/>
</dbReference>
<accession>A0A3P1YIG9</accession>
<dbReference type="Pfam" id="PF13715">
    <property type="entry name" value="CarbopepD_reg_2"/>
    <property type="match status" value="1"/>
</dbReference>
<sequence length="1055" mass="117772">MKQKIIMLMTFLLIGAGSLMAQTQVQGTVVDEQGEPVIEASIVLKTDRTKGTISDIDGKFTLSVPNGSTLVFSFVGFKTQEAVAQPNMKITMMGDTETLDEVIVVAYGTAKKSSFTGSATSVGSQRLEMRPISNVSQAITGAAPGVQTTLGSGQPGSSLDIRIRGFGSVNASNKPLYIVDGSPYTGDISDLNPADIENLTILKDAASTSLYGSSAGNGVVLITTKKGKGQSRKPIVRVTSSWGTSMRGIPEYERVGIMDYYPMMWKQLYNSYIYADKPLSEAAAAAQASKAVFEELKYNPFKGVKGEEIVGADGKLNPSATSLLYGDDTDWEKAITRSANRSEYGISLSQQGEKSDSYASLNYLKDNGYVFKTMFERFSGRVNANYKATEWLKGGVNISAFRTKSTYSRGDETGYVNPFFFSRFIGPIYPVYLHDETTGEYILDANGEKIYDYEKPRGKDAFSGRHILAETDYNFEQITRDGINSRMYATVNILPELEFTVNLSYDNTNSHTTEYKNREVGDSKDKGSLEKENTRSTTVNLNQLLNYKKTFSDVHNFDILLGHENYLSDYESLTSRKGKQILDNVYEYGNFITPEVLSSYTRTYRKEGYFTRVNYDYNNKYYGSLSFRRDGTSRFHKDKRWGNFWSVGGSWRIGQEEFMKNLTWIDDLKIRASYGQTGVDDVLDEDGYSIYYAYQTLYGIGWNNFENPGILFSKLGNNTLLWETQISSDVALEFSFLERIRGSIEYFNKESKDLLFSLPLPLSSGTTSIDDNIGKVRNQGIEMDLNVDIIKNKELKWSIGFNITHFTNKILQLPPSRKEIISGTKKLMEGRSIYDFWLRQYKGVDSADGMPLYQFDNDPGKEYVFDAKDCRVINGDSLTTNFQKAKYDYSGSVIPKVYGGFNTTVSYRGFEFATYFAYQLGGKSYDGAYGSLMEMDNMGGALHVDAMKDSWQKPGDVTNVPRLDAGQSSTIGAASTRWLTSSNALVIKSISLGYTLPKSLTNKVFIENAKVTFAGENLFLFAKRKGLNPMRSYTGTTANVYSAARSFNVGLQLTF</sequence>
<organism evidence="11 12">
    <name type="scientific">Tannerella forsythia</name>
    <name type="common">Bacteroides forsythus</name>
    <dbReference type="NCBI Taxonomy" id="28112"/>
    <lineage>
        <taxon>Bacteria</taxon>
        <taxon>Pseudomonadati</taxon>
        <taxon>Bacteroidota</taxon>
        <taxon>Bacteroidia</taxon>
        <taxon>Bacteroidales</taxon>
        <taxon>Tannerellaceae</taxon>
        <taxon>Tannerella</taxon>
    </lineage>
</organism>
<dbReference type="RefSeq" id="WP_124790960.1">
    <property type="nucleotide sequence ID" value="NZ_RQYN01000090.1"/>
</dbReference>
<evidence type="ECO:0000313" key="11">
    <source>
        <dbReference type="EMBL" id="RRD69930.1"/>
    </source>
</evidence>
<dbReference type="InterPro" id="IPR023997">
    <property type="entry name" value="TonB-dep_OMP_SusC/RagA_CS"/>
</dbReference>
<comment type="subcellular location">
    <subcellularLocation>
        <location evidence="1 7">Cell outer membrane</location>
        <topology evidence="1 7">Multi-pass membrane protein</topology>
    </subcellularLocation>
</comment>
<dbReference type="EMBL" id="RQYN01000090">
    <property type="protein sequence ID" value="RRD69930.1"/>
    <property type="molecule type" value="Genomic_DNA"/>
</dbReference>
<dbReference type="InterPro" id="IPR036942">
    <property type="entry name" value="Beta-barrel_TonB_sf"/>
</dbReference>
<keyword evidence="5 7" id="KW-0472">Membrane</keyword>
<dbReference type="InterPro" id="IPR037066">
    <property type="entry name" value="Plug_dom_sf"/>
</dbReference>
<feature type="domain" description="TonB-dependent receptor plug" evidence="10">
    <location>
        <begin position="112"/>
        <end position="219"/>
    </location>
</feature>
<evidence type="ECO:0000256" key="5">
    <source>
        <dbReference type="ARBA" id="ARBA00023136"/>
    </source>
</evidence>
<dbReference type="NCBIfam" id="TIGR04056">
    <property type="entry name" value="OMP_RagA_SusC"/>
    <property type="match status" value="1"/>
</dbReference>